<keyword evidence="7" id="KW-1185">Reference proteome</keyword>
<dbReference type="AlphaFoldDB" id="A0A6G4U3T3"/>
<reference evidence="6 7" key="1">
    <citation type="submission" date="2020-02" db="EMBL/GenBank/DDBJ databases">
        <title>Whole-genome analyses of novel actinobacteria.</title>
        <authorList>
            <person name="Sahin N."/>
        </authorList>
    </citation>
    <scope>NUCLEOTIDE SEQUENCE [LARGE SCALE GENOMIC DNA]</scope>
    <source>
        <strain evidence="6 7">A7024</strain>
    </source>
</reference>
<evidence type="ECO:0000256" key="2">
    <source>
        <dbReference type="ARBA" id="ARBA00007639"/>
    </source>
</evidence>
<name>A0A6G4U3T3_9ACTN</name>
<comment type="subcellular location">
    <subcellularLocation>
        <location evidence="1">Cell envelope</location>
    </subcellularLocation>
</comment>
<dbReference type="EMBL" id="JAAKZV010000115">
    <property type="protein sequence ID" value="NGN66899.1"/>
    <property type="molecule type" value="Genomic_DNA"/>
</dbReference>
<dbReference type="PROSITE" id="PS51257">
    <property type="entry name" value="PROKAR_LIPOPROTEIN"/>
    <property type="match status" value="1"/>
</dbReference>
<evidence type="ECO:0000256" key="4">
    <source>
        <dbReference type="SAM" id="SignalP"/>
    </source>
</evidence>
<comment type="caution">
    <text evidence="6">The sequence shown here is derived from an EMBL/GenBank/DDBJ whole genome shotgun (WGS) entry which is preliminary data.</text>
</comment>
<dbReference type="Gene3D" id="3.40.50.2300">
    <property type="match status" value="2"/>
</dbReference>
<dbReference type="Proteomes" id="UP000481583">
    <property type="component" value="Unassembled WGS sequence"/>
</dbReference>
<feature type="chain" id="PRO_5038678171" evidence="4">
    <location>
        <begin position="25"/>
        <end position="336"/>
    </location>
</feature>
<dbReference type="GO" id="GO:0030246">
    <property type="term" value="F:carbohydrate binding"/>
    <property type="evidence" value="ECO:0007669"/>
    <property type="project" value="UniProtKB-ARBA"/>
</dbReference>
<feature type="signal peptide" evidence="4">
    <location>
        <begin position="1"/>
        <end position="24"/>
    </location>
</feature>
<evidence type="ECO:0000256" key="3">
    <source>
        <dbReference type="ARBA" id="ARBA00022729"/>
    </source>
</evidence>
<feature type="domain" description="Periplasmic binding protein" evidence="5">
    <location>
        <begin position="48"/>
        <end position="305"/>
    </location>
</feature>
<dbReference type="RefSeq" id="WP_165240204.1">
    <property type="nucleotide sequence ID" value="NZ_JAAKZV010000115.1"/>
</dbReference>
<accession>A0A6G4U3T3</accession>
<dbReference type="PANTHER" id="PTHR46847:SF1">
    <property type="entry name" value="D-ALLOSE-BINDING PERIPLASMIC PROTEIN-RELATED"/>
    <property type="match status" value="1"/>
</dbReference>
<organism evidence="6 7">
    <name type="scientific">Streptomyces coryli</name>
    <dbReference type="NCBI Taxonomy" id="1128680"/>
    <lineage>
        <taxon>Bacteria</taxon>
        <taxon>Bacillati</taxon>
        <taxon>Actinomycetota</taxon>
        <taxon>Actinomycetes</taxon>
        <taxon>Kitasatosporales</taxon>
        <taxon>Streptomycetaceae</taxon>
        <taxon>Streptomyces</taxon>
    </lineage>
</organism>
<proteinExistence type="inferred from homology"/>
<sequence length="336" mass="36178">MTAHPRTRKSLAAATAATAALALAAGCASKTEDSSDAGDKDKKVFTVGYSQANNAEPYRAQLNKQLEYFAKKYDNLKLLPIADAKQDNARQVSQVQNFIQQKVDVLIVSPNEPDPLTPAVEQACQSKIPVIILDRDVKTDCYSSFIGGDNYQIGKQAGEAAVKALPDGGSVGEIRGLLSTDPQKQRHKGFMDALKGHDDIKVVEQREGKWLQPEGTKIMQQWLARGTKIDLVYAHNDPMAIGAQSAAAGAGAKGKDIKFIGIDGLAIPDGGIRAVQQGKLIGTYLYPTGAEEAAKTASELAAGKKVEKKQTLDTVEITKDNAEDIYKQYDMSQKVD</sequence>
<gene>
    <name evidence="6" type="ORF">G5C51_23700</name>
</gene>
<evidence type="ECO:0000256" key="1">
    <source>
        <dbReference type="ARBA" id="ARBA00004196"/>
    </source>
</evidence>
<evidence type="ECO:0000259" key="5">
    <source>
        <dbReference type="Pfam" id="PF13407"/>
    </source>
</evidence>
<protein>
    <submittedName>
        <fullName evidence="6">Substrate-binding domain-containing protein</fullName>
    </submittedName>
</protein>
<dbReference type="PANTHER" id="PTHR46847">
    <property type="entry name" value="D-ALLOSE-BINDING PERIPLASMIC PROTEIN-RELATED"/>
    <property type="match status" value="1"/>
</dbReference>
<dbReference type="InterPro" id="IPR028082">
    <property type="entry name" value="Peripla_BP_I"/>
</dbReference>
<dbReference type="InterPro" id="IPR025997">
    <property type="entry name" value="SBP_2_dom"/>
</dbReference>
<dbReference type="SUPFAM" id="SSF53822">
    <property type="entry name" value="Periplasmic binding protein-like I"/>
    <property type="match status" value="1"/>
</dbReference>
<evidence type="ECO:0000313" key="6">
    <source>
        <dbReference type="EMBL" id="NGN66899.1"/>
    </source>
</evidence>
<comment type="similarity">
    <text evidence="2">Belongs to the bacterial solute-binding protein 2 family.</text>
</comment>
<dbReference type="CDD" id="cd06308">
    <property type="entry name" value="PBP1_sensor_kinase-like"/>
    <property type="match status" value="1"/>
</dbReference>
<dbReference type="GO" id="GO:0030313">
    <property type="term" value="C:cell envelope"/>
    <property type="evidence" value="ECO:0007669"/>
    <property type="project" value="UniProtKB-SubCell"/>
</dbReference>
<evidence type="ECO:0000313" key="7">
    <source>
        <dbReference type="Proteomes" id="UP000481583"/>
    </source>
</evidence>
<keyword evidence="3 4" id="KW-0732">Signal</keyword>
<dbReference type="Pfam" id="PF13407">
    <property type="entry name" value="Peripla_BP_4"/>
    <property type="match status" value="1"/>
</dbReference>